<dbReference type="PANTHER" id="PTHR32183:SF6">
    <property type="entry name" value="CYSTEINE SULFINATE DESULFINASE_CYSTEINE DESULFURASE AND RELATED ENZYMES"/>
    <property type="match status" value="1"/>
</dbReference>
<accession>A0AAE0MAS7</accession>
<dbReference type="Pfam" id="PF05724">
    <property type="entry name" value="TPMT"/>
    <property type="match status" value="1"/>
</dbReference>
<dbReference type="GO" id="GO:0008757">
    <property type="term" value="F:S-adenosylmethionine-dependent methyltransferase activity"/>
    <property type="evidence" value="ECO:0007669"/>
    <property type="project" value="InterPro"/>
</dbReference>
<dbReference type="SUPFAM" id="SSF53335">
    <property type="entry name" value="S-adenosyl-L-methionine-dependent methyltransferases"/>
    <property type="match status" value="1"/>
</dbReference>
<dbReference type="PROSITE" id="PS51585">
    <property type="entry name" value="SAM_MT_TPMT"/>
    <property type="match status" value="1"/>
</dbReference>
<evidence type="ECO:0000256" key="1">
    <source>
        <dbReference type="ARBA" id="ARBA00022553"/>
    </source>
</evidence>
<keyword evidence="6" id="KW-1185">Reference proteome</keyword>
<reference evidence="5" key="1">
    <citation type="journal article" date="2023" name="Mol. Phylogenet. Evol.">
        <title>Genome-scale phylogeny and comparative genomics of the fungal order Sordariales.</title>
        <authorList>
            <person name="Hensen N."/>
            <person name="Bonometti L."/>
            <person name="Westerberg I."/>
            <person name="Brannstrom I.O."/>
            <person name="Guillou S."/>
            <person name="Cros-Aarteil S."/>
            <person name="Calhoun S."/>
            <person name="Haridas S."/>
            <person name="Kuo A."/>
            <person name="Mondo S."/>
            <person name="Pangilinan J."/>
            <person name="Riley R."/>
            <person name="LaButti K."/>
            <person name="Andreopoulos B."/>
            <person name="Lipzen A."/>
            <person name="Chen C."/>
            <person name="Yan M."/>
            <person name="Daum C."/>
            <person name="Ng V."/>
            <person name="Clum A."/>
            <person name="Steindorff A."/>
            <person name="Ohm R.A."/>
            <person name="Martin F."/>
            <person name="Silar P."/>
            <person name="Natvig D.O."/>
            <person name="Lalanne C."/>
            <person name="Gautier V."/>
            <person name="Ament-Velasquez S.L."/>
            <person name="Kruys A."/>
            <person name="Hutchinson M.I."/>
            <person name="Powell A.J."/>
            <person name="Barry K."/>
            <person name="Miller A.N."/>
            <person name="Grigoriev I.V."/>
            <person name="Debuchy R."/>
            <person name="Gladieux P."/>
            <person name="Hiltunen Thoren M."/>
            <person name="Johannesson H."/>
        </authorList>
    </citation>
    <scope>NUCLEOTIDE SEQUENCE</scope>
    <source>
        <strain evidence="5">CBS 118394</strain>
    </source>
</reference>
<dbReference type="EMBL" id="JAUEDM010000002">
    <property type="protein sequence ID" value="KAK3325265.1"/>
    <property type="molecule type" value="Genomic_DNA"/>
</dbReference>
<dbReference type="InterPro" id="IPR029063">
    <property type="entry name" value="SAM-dependent_MTases_sf"/>
</dbReference>
<gene>
    <name evidence="5" type="ORF">B0H66DRAFT_116396</name>
</gene>
<evidence type="ECO:0000256" key="2">
    <source>
        <dbReference type="ARBA" id="ARBA00022603"/>
    </source>
</evidence>
<sequence length="282" mass="31198">MTNPEELGRLQSTFLDKSLSAHPSTWDSLWKESYTPWDRGGPSLALNDLLLQHPDLFPSSERRPTALVPGCGRGHDVLLLSQLGYDAYGLDFSDRAIAEAKENERTDAEKEKIEGGWDEGVTERKEKGKGKVTWLVGDFFDEASLARETGLETFDLVFDYTFFCALPPTDGRPKWAKRVASLLTPTTGRLVCLEWPLHKPASTGGPPWGVTAEAYAAHLARPGEVLTYDEKSGNLISKTDCDNIAPGGLKRLVQIQPTRTHKIGYDPDTGNMIDFISVWGHP</sequence>
<proteinExistence type="predicted"/>
<dbReference type="Proteomes" id="UP001283341">
    <property type="component" value="Unassembled WGS sequence"/>
</dbReference>
<protein>
    <submittedName>
        <fullName evidence="5">S-adenosyl-L-methionine-dependent methyltransferase</fullName>
    </submittedName>
</protein>
<keyword evidence="4" id="KW-0949">S-adenosyl-L-methionine</keyword>
<name>A0AAE0MAS7_9PEZI</name>
<dbReference type="GO" id="GO:0032259">
    <property type="term" value="P:methylation"/>
    <property type="evidence" value="ECO:0007669"/>
    <property type="project" value="UniProtKB-KW"/>
</dbReference>
<organism evidence="5 6">
    <name type="scientific">Apodospora peruviana</name>
    <dbReference type="NCBI Taxonomy" id="516989"/>
    <lineage>
        <taxon>Eukaryota</taxon>
        <taxon>Fungi</taxon>
        <taxon>Dikarya</taxon>
        <taxon>Ascomycota</taxon>
        <taxon>Pezizomycotina</taxon>
        <taxon>Sordariomycetes</taxon>
        <taxon>Sordariomycetidae</taxon>
        <taxon>Sordariales</taxon>
        <taxon>Lasiosphaeriaceae</taxon>
        <taxon>Apodospora</taxon>
    </lineage>
</organism>
<dbReference type="PANTHER" id="PTHR32183">
    <property type="match status" value="1"/>
</dbReference>
<dbReference type="Gene3D" id="3.40.50.150">
    <property type="entry name" value="Vaccinia Virus protein VP39"/>
    <property type="match status" value="1"/>
</dbReference>
<dbReference type="InterPro" id="IPR008854">
    <property type="entry name" value="TPMT"/>
</dbReference>
<evidence type="ECO:0000313" key="6">
    <source>
        <dbReference type="Proteomes" id="UP001283341"/>
    </source>
</evidence>
<keyword evidence="1" id="KW-0597">Phosphoprotein</keyword>
<reference evidence="5" key="2">
    <citation type="submission" date="2023-06" db="EMBL/GenBank/DDBJ databases">
        <authorList>
            <consortium name="Lawrence Berkeley National Laboratory"/>
            <person name="Haridas S."/>
            <person name="Hensen N."/>
            <person name="Bonometti L."/>
            <person name="Westerberg I."/>
            <person name="Brannstrom I.O."/>
            <person name="Guillou S."/>
            <person name="Cros-Aarteil S."/>
            <person name="Calhoun S."/>
            <person name="Kuo A."/>
            <person name="Mondo S."/>
            <person name="Pangilinan J."/>
            <person name="Riley R."/>
            <person name="Labutti K."/>
            <person name="Andreopoulos B."/>
            <person name="Lipzen A."/>
            <person name="Chen C."/>
            <person name="Yanf M."/>
            <person name="Daum C."/>
            <person name="Ng V."/>
            <person name="Clum A."/>
            <person name="Steindorff A."/>
            <person name="Ohm R."/>
            <person name="Martin F."/>
            <person name="Silar P."/>
            <person name="Natvig D."/>
            <person name="Lalanne C."/>
            <person name="Gautier V."/>
            <person name="Ament-Velasquez S.L."/>
            <person name="Kruys A."/>
            <person name="Hutchinson M.I."/>
            <person name="Powell A.J."/>
            <person name="Barry K."/>
            <person name="Miller A.N."/>
            <person name="Grigoriev I.V."/>
            <person name="Debuchy R."/>
            <person name="Gladieux P."/>
            <person name="Thoren M.H."/>
            <person name="Johannesson H."/>
        </authorList>
    </citation>
    <scope>NUCLEOTIDE SEQUENCE</scope>
    <source>
        <strain evidence="5">CBS 118394</strain>
    </source>
</reference>
<dbReference type="CDD" id="cd02440">
    <property type="entry name" value="AdoMet_MTases"/>
    <property type="match status" value="1"/>
</dbReference>
<keyword evidence="2 5" id="KW-0489">Methyltransferase</keyword>
<dbReference type="AlphaFoldDB" id="A0AAE0MAS7"/>
<comment type="caution">
    <text evidence="5">The sequence shown here is derived from an EMBL/GenBank/DDBJ whole genome shotgun (WGS) entry which is preliminary data.</text>
</comment>
<evidence type="ECO:0000256" key="4">
    <source>
        <dbReference type="ARBA" id="ARBA00022691"/>
    </source>
</evidence>
<keyword evidence="3" id="KW-0808">Transferase</keyword>
<evidence type="ECO:0000313" key="5">
    <source>
        <dbReference type="EMBL" id="KAK3325265.1"/>
    </source>
</evidence>
<evidence type="ECO:0000256" key="3">
    <source>
        <dbReference type="ARBA" id="ARBA00022679"/>
    </source>
</evidence>